<evidence type="ECO:0000256" key="5">
    <source>
        <dbReference type="ARBA" id="ARBA00022840"/>
    </source>
</evidence>
<dbReference type="Pfam" id="PF00364">
    <property type="entry name" value="Biotin_lipoyl"/>
    <property type="match status" value="1"/>
</dbReference>
<evidence type="ECO:0000256" key="2">
    <source>
        <dbReference type="ARBA" id="ARBA00013263"/>
    </source>
</evidence>
<dbReference type="InterPro" id="IPR011053">
    <property type="entry name" value="Single_hybrid_motif"/>
</dbReference>
<dbReference type="InterPro" id="IPR050856">
    <property type="entry name" value="Biotin_carboxylase_complex"/>
</dbReference>
<keyword evidence="4 7" id="KW-0547">Nucleotide-binding</keyword>
<dbReference type="InterPro" id="IPR005479">
    <property type="entry name" value="CPAse_ATP-bd"/>
</dbReference>
<evidence type="ECO:0000256" key="3">
    <source>
        <dbReference type="ARBA" id="ARBA00022598"/>
    </source>
</evidence>
<evidence type="ECO:0000259" key="11">
    <source>
        <dbReference type="PROSITE" id="PS50979"/>
    </source>
</evidence>
<organism evidence="12 13">
    <name type="scientific">Kocuria aegyptia</name>
    <dbReference type="NCBI Taxonomy" id="330943"/>
    <lineage>
        <taxon>Bacteria</taxon>
        <taxon>Bacillati</taxon>
        <taxon>Actinomycetota</taxon>
        <taxon>Actinomycetes</taxon>
        <taxon>Micrococcales</taxon>
        <taxon>Micrococcaceae</taxon>
        <taxon>Kocuria</taxon>
    </lineage>
</organism>
<dbReference type="InterPro" id="IPR016185">
    <property type="entry name" value="PreATP-grasp_dom_sf"/>
</dbReference>
<keyword evidence="6" id="KW-0092">Biotin</keyword>
<dbReference type="InterPro" id="IPR011761">
    <property type="entry name" value="ATP-grasp"/>
</dbReference>
<dbReference type="Pfam" id="PF02785">
    <property type="entry name" value="Biotin_carb_C"/>
    <property type="match status" value="1"/>
</dbReference>
<evidence type="ECO:0000313" key="12">
    <source>
        <dbReference type="EMBL" id="GAA1769083.1"/>
    </source>
</evidence>
<gene>
    <name evidence="12" type="ORF">GCM10009767_28840</name>
</gene>
<evidence type="ECO:0000256" key="1">
    <source>
        <dbReference type="ARBA" id="ARBA00001953"/>
    </source>
</evidence>
<dbReference type="PANTHER" id="PTHR18866:SF33">
    <property type="entry name" value="METHYLCROTONOYL-COA CARBOXYLASE SUBUNIT ALPHA, MITOCHONDRIAL-RELATED"/>
    <property type="match status" value="1"/>
</dbReference>
<comment type="caution">
    <text evidence="12">The sequence shown here is derived from an EMBL/GenBank/DDBJ whole genome shotgun (WGS) entry which is preliminary data.</text>
</comment>
<evidence type="ECO:0000259" key="10">
    <source>
        <dbReference type="PROSITE" id="PS50975"/>
    </source>
</evidence>
<dbReference type="PROSITE" id="PS00867">
    <property type="entry name" value="CPSASE_2"/>
    <property type="match status" value="1"/>
</dbReference>
<dbReference type="PROSITE" id="PS50979">
    <property type="entry name" value="BC"/>
    <property type="match status" value="1"/>
</dbReference>
<dbReference type="EMBL" id="BAAAOA010000045">
    <property type="protein sequence ID" value="GAA1769083.1"/>
    <property type="molecule type" value="Genomic_DNA"/>
</dbReference>
<keyword evidence="3" id="KW-0436">Ligase</keyword>
<dbReference type="EC" id="6.3.4.14" evidence="2"/>
<dbReference type="PANTHER" id="PTHR18866">
    <property type="entry name" value="CARBOXYLASE:PYRUVATE/ACETYL-COA/PROPIONYL-COA CARBOXYLASE"/>
    <property type="match status" value="1"/>
</dbReference>
<dbReference type="InterPro" id="IPR005482">
    <property type="entry name" value="Biotin_COase_C"/>
</dbReference>
<dbReference type="SUPFAM" id="SSF51246">
    <property type="entry name" value="Rudiment single hybrid motif"/>
    <property type="match status" value="1"/>
</dbReference>
<evidence type="ECO:0000256" key="6">
    <source>
        <dbReference type="ARBA" id="ARBA00023267"/>
    </source>
</evidence>
<dbReference type="InterPro" id="IPR000089">
    <property type="entry name" value="Biotin_lipoyl"/>
</dbReference>
<dbReference type="InterPro" id="IPR011764">
    <property type="entry name" value="Biotin_carboxylation_dom"/>
</dbReference>
<feature type="domain" description="Biotin carboxylation" evidence="11">
    <location>
        <begin position="9"/>
        <end position="456"/>
    </location>
</feature>
<protein>
    <recommendedName>
        <fullName evidence="2">biotin carboxylase</fullName>
        <ecNumber evidence="2">6.3.4.14</ecNumber>
    </recommendedName>
</protein>
<dbReference type="Gene3D" id="2.40.50.100">
    <property type="match status" value="1"/>
</dbReference>
<dbReference type="PROSITE" id="PS50968">
    <property type="entry name" value="BIOTINYL_LIPOYL"/>
    <property type="match status" value="1"/>
</dbReference>
<name>A0ABN2KXY3_9MICC</name>
<keyword evidence="13" id="KW-1185">Reference proteome</keyword>
<dbReference type="SUPFAM" id="SSF52440">
    <property type="entry name" value="PreATP-grasp domain"/>
    <property type="match status" value="1"/>
</dbReference>
<keyword evidence="5 7" id="KW-0067">ATP-binding</keyword>
<feature type="domain" description="ATP-grasp" evidence="10">
    <location>
        <begin position="128"/>
        <end position="327"/>
    </location>
</feature>
<dbReference type="Gene3D" id="3.30.470.20">
    <property type="entry name" value="ATP-grasp fold, B domain"/>
    <property type="match status" value="1"/>
</dbReference>
<dbReference type="CDD" id="cd06850">
    <property type="entry name" value="biotinyl_domain"/>
    <property type="match status" value="1"/>
</dbReference>
<evidence type="ECO:0000313" key="13">
    <source>
        <dbReference type="Proteomes" id="UP001501204"/>
    </source>
</evidence>
<dbReference type="PROSITE" id="PS00188">
    <property type="entry name" value="BIOTIN"/>
    <property type="match status" value="1"/>
</dbReference>
<proteinExistence type="predicted"/>
<dbReference type="InterPro" id="IPR048429">
    <property type="entry name" value="MCC_alpha_BT"/>
</dbReference>
<feature type="domain" description="Lipoyl-binding" evidence="9">
    <location>
        <begin position="588"/>
        <end position="663"/>
    </location>
</feature>
<dbReference type="SMART" id="SM00878">
    <property type="entry name" value="Biotin_carb_C"/>
    <property type="match status" value="1"/>
</dbReference>
<evidence type="ECO:0000256" key="7">
    <source>
        <dbReference type="PROSITE-ProRule" id="PRU00409"/>
    </source>
</evidence>
<dbReference type="InterPro" id="IPR011054">
    <property type="entry name" value="Rudment_hybrid_motif"/>
</dbReference>
<dbReference type="Gene3D" id="3.30.700.40">
    <property type="match status" value="1"/>
</dbReference>
<dbReference type="Pfam" id="PF02786">
    <property type="entry name" value="CPSase_L_D2"/>
    <property type="match status" value="1"/>
</dbReference>
<comment type="cofactor">
    <cofactor evidence="1">
        <name>biotin</name>
        <dbReference type="ChEBI" id="CHEBI:57586"/>
    </cofactor>
</comment>
<evidence type="ECO:0000256" key="8">
    <source>
        <dbReference type="SAM" id="MobiDB-lite"/>
    </source>
</evidence>
<dbReference type="InterPro" id="IPR005481">
    <property type="entry name" value="BC-like_N"/>
</dbReference>
<evidence type="ECO:0000256" key="4">
    <source>
        <dbReference type="ARBA" id="ARBA00022741"/>
    </source>
</evidence>
<evidence type="ECO:0000259" key="9">
    <source>
        <dbReference type="PROSITE" id="PS50968"/>
    </source>
</evidence>
<feature type="compositionally biased region" description="Low complexity" evidence="8">
    <location>
        <begin position="666"/>
        <end position="678"/>
    </location>
</feature>
<dbReference type="SUPFAM" id="SSF51230">
    <property type="entry name" value="Single hybrid motif"/>
    <property type="match status" value="1"/>
</dbReference>
<feature type="region of interest" description="Disordered" evidence="8">
    <location>
        <begin position="477"/>
        <end position="501"/>
    </location>
</feature>
<dbReference type="Pfam" id="PF21139">
    <property type="entry name" value="BT_MCC_alpha"/>
    <property type="match status" value="1"/>
</dbReference>
<reference evidence="12 13" key="1">
    <citation type="journal article" date="2019" name="Int. J. Syst. Evol. Microbiol.">
        <title>The Global Catalogue of Microorganisms (GCM) 10K type strain sequencing project: providing services to taxonomists for standard genome sequencing and annotation.</title>
        <authorList>
            <consortium name="The Broad Institute Genomics Platform"/>
            <consortium name="The Broad Institute Genome Sequencing Center for Infectious Disease"/>
            <person name="Wu L."/>
            <person name="Ma J."/>
        </authorList>
    </citation>
    <scope>NUCLEOTIDE SEQUENCE [LARGE SCALE GENOMIC DNA]</scope>
    <source>
        <strain evidence="12 13">JCM 14735</strain>
    </source>
</reference>
<dbReference type="Pfam" id="PF00289">
    <property type="entry name" value="Biotin_carb_N"/>
    <property type="match status" value="1"/>
</dbReference>
<feature type="compositionally biased region" description="Basic and acidic residues" evidence="8">
    <location>
        <begin position="709"/>
        <end position="727"/>
    </location>
</feature>
<dbReference type="PROSITE" id="PS50975">
    <property type="entry name" value="ATP_GRASP"/>
    <property type="match status" value="1"/>
</dbReference>
<dbReference type="Proteomes" id="UP001501204">
    <property type="component" value="Unassembled WGS sequence"/>
</dbReference>
<sequence>MTTSTPPHRFDVVLVANRGEIARRVIRTLRELGIRSVAIYSEADRDAVHVREADVAVCVGPAAPAQSYLRIEAVLGAARATGAQAVHPGYGFLSENAAFVRACAAAGIVFIGPGPEALETMGDKIRAKRHVSVAGVPTVAGVSEPGLDDDALVAAAAGMDFPVLIKPSAGGGGKGMHVAATPDELPEALATARRVAAAAFGDDTLLLEQLIESPRHIEVQVLADAHGAVVHLGERECSLQRRHQKVIEEAPSPLLDPATRERIGEAACRVARSVGYTGAGTVEFLVPAAQPETFFFMEMNTRLQVEHPVTELVTGVDLVAQQLRVAAGEPLGLVQEDVVLSGHAVEARLYAEDPARGFLPTAGAVLALEEAAGPGIRVDSSLAPGLAVGSDYDPMLAKVVAWGTDRAQALDRLDLALADTVVLGVGTNTEYLRALLADPAVRAGDMDTTLIERRLPELEFTAPDESHFAAAAAHLARHHPADPRPAGDTSPWSRPDGWRPTGRARPAVVLAHGLEEPRRTVVDPAVRLSPLPGRPAAHLLEAGGTSRVVHVAAGAGGDSVWVGEDGFAVELRVLTREDRLERALAALERTAGPAAPELHSPMPGTVVAVPAATGDRVAEGQTVVVVEAMKMEHRLTAPTAGTVEVSVRAGEQVRLHQLLARVVPDAVPGDGVPGVLPGDVRDDRPGGRPDGTPGGTLEAPGTPPPADPRPADPRPTDPRPTDQERSP</sequence>
<accession>A0ABN2KXY3</accession>
<dbReference type="InterPro" id="IPR001882">
    <property type="entry name" value="Biotin_BS"/>
</dbReference>
<dbReference type="SUPFAM" id="SSF56059">
    <property type="entry name" value="Glutathione synthetase ATP-binding domain-like"/>
    <property type="match status" value="1"/>
</dbReference>
<dbReference type="PROSITE" id="PS00866">
    <property type="entry name" value="CPSASE_1"/>
    <property type="match status" value="1"/>
</dbReference>
<feature type="region of interest" description="Disordered" evidence="8">
    <location>
        <begin position="666"/>
        <end position="727"/>
    </location>
</feature>